<protein>
    <submittedName>
        <fullName evidence="3">F-box domain protein, cyclin-like protein</fullName>
    </submittedName>
</protein>
<gene>
    <name evidence="3" type="ORF">SPI_00606</name>
</gene>
<dbReference type="SUPFAM" id="SSF81383">
    <property type="entry name" value="F-box domain"/>
    <property type="match status" value="1"/>
</dbReference>
<comment type="caution">
    <text evidence="3">The sequence shown here is derived from an EMBL/GenBank/DDBJ whole genome shotgun (WGS) entry which is preliminary data.</text>
</comment>
<reference evidence="3 4" key="1">
    <citation type="journal article" date="2016" name="Genome Biol. Evol.">
        <title>Divergent and convergent evolution of fungal pathogenicity.</title>
        <authorList>
            <person name="Shang Y."/>
            <person name="Xiao G."/>
            <person name="Zheng P."/>
            <person name="Cen K."/>
            <person name="Zhan S."/>
            <person name="Wang C."/>
        </authorList>
    </citation>
    <scope>NUCLEOTIDE SEQUENCE [LARGE SCALE GENOMIC DNA]</scope>
    <source>
        <strain evidence="3 4">RCEF 264</strain>
    </source>
</reference>
<feature type="compositionally biased region" description="Low complexity" evidence="1">
    <location>
        <begin position="566"/>
        <end position="579"/>
    </location>
</feature>
<feature type="compositionally biased region" description="Acidic residues" evidence="1">
    <location>
        <begin position="489"/>
        <end position="502"/>
    </location>
</feature>
<dbReference type="Pfam" id="PF12937">
    <property type="entry name" value="F-box-like"/>
    <property type="match status" value="1"/>
</dbReference>
<proteinExistence type="predicted"/>
<keyword evidence="4" id="KW-1185">Reference proteome</keyword>
<name>A0A168A8X6_9HYPO</name>
<dbReference type="Proteomes" id="UP000076874">
    <property type="component" value="Unassembled WGS sequence"/>
</dbReference>
<feature type="region of interest" description="Disordered" evidence="1">
    <location>
        <begin position="485"/>
        <end position="605"/>
    </location>
</feature>
<sequence length="605" mass="67464">MVSLIELPPEIVHTILGSVSPDDLVSVGLVCHWLHNCLQHNASLYRAVYCNYFDVPPTKDVDWERETHDYLRLKSICDSQTPNKSELPFVHRTVKRLLQRSSRIKRHDSDTLFSHRPFRNAQRLADLFDAQSNRAAFLCRSFLYERRRNWTRALPLPDAPEVVAEHQMSAELHSLFGSVVLTTGTDNPVEDLDAPSPYAYAASKVYDMRENSRGSRWGPFVADGSCRVDWEKVEAILIVIRFNVRSKGLFKFPILHKYWDNAFVGSWPESYMPMIRDISPLPNDSSPLDLEDPYGVTGTWMRIVCFLDYSDFFRFNFPLVDRLPINMPRPALNQGEELRLVIMKLHVSRIDPPGEDDHPDFPVVHFEGSSHSMDNPWDDNANSELRGDVHWTTMSLFGGQPRWRSESVQIGGLRSGRGVIGNWFDTNFDPQGPCGPTAFWKLHEKKTSGQRSGGQIEAFSYLLANAISNDINIVININQNFANFGNGDNGDDDDDEEDDSDYQDNGSEHGEEGEEVEEVDEGEEGDEGDESEEIEEDNEGEAGGSSGHGDADGGGVEPDVGGNAGNAGNAADAADADNNPTELAHPAEAHSENGGVVEAATRDDP</sequence>
<evidence type="ECO:0000256" key="1">
    <source>
        <dbReference type="SAM" id="MobiDB-lite"/>
    </source>
</evidence>
<organism evidence="3 4">
    <name type="scientific">Niveomyces insectorum RCEF 264</name>
    <dbReference type="NCBI Taxonomy" id="1081102"/>
    <lineage>
        <taxon>Eukaryota</taxon>
        <taxon>Fungi</taxon>
        <taxon>Dikarya</taxon>
        <taxon>Ascomycota</taxon>
        <taxon>Pezizomycotina</taxon>
        <taxon>Sordariomycetes</taxon>
        <taxon>Hypocreomycetidae</taxon>
        <taxon>Hypocreales</taxon>
        <taxon>Cordycipitaceae</taxon>
        <taxon>Niveomyces</taxon>
    </lineage>
</organism>
<accession>A0A168A8X6</accession>
<dbReference type="InterPro" id="IPR036047">
    <property type="entry name" value="F-box-like_dom_sf"/>
</dbReference>
<dbReference type="STRING" id="1081102.A0A168A8X6"/>
<feature type="compositionally biased region" description="Gly residues" evidence="1">
    <location>
        <begin position="541"/>
        <end position="556"/>
    </location>
</feature>
<dbReference type="AlphaFoldDB" id="A0A168A8X6"/>
<feature type="compositionally biased region" description="Acidic residues" evidence="1">
    <location>
        <begin position="511"/>
        <end position="540"/>
    </location>
</feature>
<dbReference type="InterPro" id="IPR001810">
    <property type="entry name" value="F-box_dom"/>
</dbReference>
<evidence type="ECO:0000313" key="3">
    <source>
        <dbReference type="EMBL" id="OAA68411.1"/>
    </source>
</evidence>
<evidence type="ECO:0000313" key="4">
    <source>
        <dbReference type="Proteomes" id="UP000076874"/>
    </source>
</evidence>
<evidence type="ECO:0000259" key="2">
    <source>
        <dbReference type="PROSITE" id="PS50181"/>
    </source>
</evidence>
<dbReference type="EMBL" id="AZHD01000001">
    <property type="protein sequence ID" value="OAA68411.1"/>
    <property type="molecule type" value="Genomic_DNA"/>
</dbReference>
<dbReference type="OrthoDB" id="3226064at2759"/>
<dbReference type="PROSITE" id="PS50181">
    <property type="entry name" value="FBOX"/>
    <property type="match status" value="1"/>
</dbReference>
<feature type="domain" description="F-box" evidence="2">
    <location>
        <begin position="1"/>
        <end position="48"/>
    </location>
</feature>